<feature type="region of interest" description="Disordered" evidence="2">
    <location>
        <begin position="1"/>
        <end position="102"/>
    </location>
</feature>
<evidence type="ECO:0000256" key="1">
    <source>
        <dbReference type="PROSITE-ProRule" id="PRU00176"/>
    </source>
</evidence>
<keyword evidence="5" id="KW-1185">Reference proteome</keyword>
<accession>A0A1E3BBR8</accession>
<gene>
    <name evidence="4" type="ORF">SI65_06283</name>
</gene>
<reference evidence="4 5" key="1">
    <citation type="journal article" date="2016" name="BMC Genomics">
        <title>Comparative genomic and transcriptomic analyses of the Fuzhuan brick tea-fermentation fungus Aspergillus cristatus.</title>
        <authorList>
            <person name="Ge Y."/>
            <person name="Wang Y."/>
            <person name="Liu Y."/>
            <person name="Tan Y."/>
            <person name="Ren X."/>
            <person name="Zhang X."/>
            <person name="Hyde K.D."/>
            <person name="Liu Y."/>
            <person name="Liu Z."/>
        </authorList>
    </citation>
    <scope>NUCLEOTIDE SEQUENCE [LARGE SCALE GENOMIC DNA]</scope>
    <source>
        <strain evidence="4 5">GZAAS20.1005</strain>
    </source>
</reference>
<organism evidence="4 5">
    <name type="scientific">Aspergillus cristatus</name>
    <name type="common">Chinese Fuzhuan brick tea-fermentation fungus</name>
    <name type="synonym">Eurotium cristatum</name>
    <dbReference type="NCBI Taxonomy" id="573508"/>
    <lineage>
        <taxon>Eukaryota</taxon>
        <taxon>Fungi</taxon>
        <taxon>Dikarya</taxon>
        <taxon>Ascomycota</taxon>
        <taxon>Pezizomycotina</taxon>
        <taxon>Eurotiomycetes</taxon>
        <taxon>Eurotiomycetidae</taxon>
        <taxon>Eurotiales</taxon>
        <taxon>Aspergillaceae</taxon>
        <taxon>Aspergillus</taxon>
        <taxon>Aspergillus subgen. Aspergillus</taxon>
    </lineage>
</organism>
<dbReference type="AlphaFoldDB" id="A0A1E3BBR8"/>
<dbReference type="PROSITE" id="PS50102">
    <property type="entry name" value="RRM"/>
    <property type="match status" value="1"/>
</dbReference>
<dbReference type="InterPro" id="IPR012677">
    <property type="entry name" value="Nucleotide-bd_a/b_plait_sf"/>
</dbReference>
<evidence type="ECO:0000256" key="2">
    <source>
        <dbReference type="SAM" id="MobiDB-lite"/>
    </source>
</evidence>
<feature type="compositionally biased region" description="Basic and acidic residues" evidence="2">
    <location>
        <begin position="445"/>
        <end position="472"/>
    </location>
</feature>
<feature type="compositionally biased region" description="Polar residues" evidence="2">
    <location>
        <begin position="408"/>
        <end position="433"/>
    </location>
</feature>
<dbReference type="InterPro" id="IPR035979">
    <property type="entry name" value="RBD_domain_sf"/>
</dbReference>
<name>A0A1E3BBR8_ASPCR</name>
<dbReference type="VEuPathDB" id="FungiDB:SI65_06283"/>
<keyword evidence="1" id="KW-0694">RNA-binding</keyword>
<evidence type="ECO:0000259" key="3">
    <source>
        <dbReference type="PROSITE" id="PS50102"/>
    </source>
</evidence>
<dbReference type="InterPro" id="IPR000504">
    <property type="entry name" value="RRM_dom"/>
</dbReference>
<dbReference type="STRING" id="573508.A0A1E3BBR8"/>
<dbReference type="EMBL" id="JXNT01000006">
    <property type="protein sequence ID" value="ODM18412.1"/>
    <property type="molecule type" value="Genomic_DNA"/>
</dbReference>
<proteinExistence type="predicted"/>
<dbReference type="Proteomes" id="UP000094569">
    <property type="component" value="Unassembled WGS sequence"/>
</dbReference>
<dbReference type="Pfam" id="PF00076">
    <property type="entry name" value="RRM_1"/>
    <property type="match status" value="1"/>
</dbReference>
<sequence length="485" mass="52847">MPSLDPGVAPFIINTNANNNADTNSNDNGNDSSTDNGSSTGNDSSTGNVSGSSSPSSTSTSANANASPSNSSNNSRRGSSHNSSVIRPIRSDRMNCAPTASNAQGLYPPAACVFVGNLSTRVPLEQQGKELEEKFSTIGPCYVKTNVDRKKELPSAFVQFEKIEHAETALTWHNTMQLHDRLLRVEVSKAIRAGIMGHRNGEPITLDTVEKVLRGRGALDYCILERTTSGAVVSKVVFSFVGDYQDAIRHFQNDHFIYLKPDHGIRPISSSPPPPLPRYSQPQSSYYPPASAPFSQTSYPQGSGAYYQGSYAQAPPPPFPSFPNYNNWTYPQESYHPQSYAQWSYGQGIYPPYAQGTWYPPQHWSEPDYHAVKAPQTNRHVQALNPGMFFPPEPWSAAHYTASAPPASGSQSVKAQPAASQSTGNANGNEITPPSSPGNEEERTEEQAEEKTGEKEENKEKEAGNEKKDEKNWPLIVGETSRLTS</sequence>
<feature type="compositionally biased region" description="Low complexity" evidence="2">
    <location>
        <begin position="278"/>
        <end position="293"/>
    </location>
</feature>
<dbReference type="GO" id="GO:0003723">
    <property type="term" value="F:RNA binding"/>
    <property type="evidence" value="ECO:0007669"/>
    <property type="project" value="UniProtKB-UniRule"/>
</dbReference>
<dbReference type="Gene3D" id="3.30.70.330">
    <property type="match status" value="1"/>
</dbReference>
<dbReference type="SUPFAM" id="SSF54928">
    <property type="entry name" value="RNA-binding domain, RBD"/>
    <property type="match status" value="1"/>
</dbReference>
<dbReference type="SMART" id="SM00360">
    <property type="entry name" value="RRM"/>
    <property type="match status" value="1"/>
</dbReference>
<feature type="region of interest" description="Disordered" evidence="2">
    <location>
        <begin position="400"/>
        <end position="485"/>
    </location>
</feature>
<feature type="compositionally biased region" description="Low complexity" evidence="2">
    <location>
        <begin position="14"/>
        <end position="84"/>
    </location>
</feature>
<feature type="domain" description="RRM" evidence="3">
    <location>
        <begin position="111"/>
        <end position="190"/>
    </location>
</feature>
<evidence type="ECO:0000313" key="5">
    <source>
        <dbReference type="Proteomes" id="UP000094569"/>
    </source>
</evidence>
<comment type="caution">
    <text evidence="4">The sequence shown here is derived from an EMBL/GenBank/DDBJ whole genome shotgun (WGS) entry which is preliminary data.</text>
</comment>
<evidence type="ECO:0000313" key="4">
    <source>
        <dbReference type="EMBL" id="ODM18412.1"/>
    </source>
</evidence>
<protein>
    <recommendedName>
        <fullName evidence="3">RRM domain-containing protein</fullName>
    </recommendedName>
</protein>
<dbReference type="OrthoDB" id="410044at2759"/>
<feature type="region of interest" description="Disordered" evidence="2">
    <location>
        <begin position="269"/>
        <end position="293"/>
    </location>
</feature>